<dbReference type="OrthoDB" id="40473at10239"/>
<dbReference type="GeneID" id="16194093"/>
<keyword evidence="1" id="KW-1133">Transmembrane helix</keyword>
<name>R4TGY6_9CAUD</name>
<reference evidence="2 3" key="1">
    <citation type="submission" date="2012-12" db="EMBL/GenBank/DDBJ databases">
        <authorList>
            <person name="Sencilo A."/>
            <person name="Jacobs-Sera D."/>
            <person name="Russell D.A."/>
            <person name="Ko C."/>
            <person name="Atanasova N."/>
            <person name="Osterlund E."/>
            <person name="Oksanen H.M."/>
            <person name="Bamford D.H."/>
            <person name="Hatfull G.F."/>
            <person name="Roine E."/>
            <person name="Hendrix R.W."/>
        </authorList>
    </citation>
    <scope>NUCLEOTIDE SEQUENCE [LARGE SCALE GENOMIC DNA]</scope>
</reference>
<gene>
    <name evidence="2" type="primary">244</name>
    <name evidence="2" type="ORF">HGTV1_244</name>
</gene>
<keyword evidence="1" id="KW-0472">Membrane</keyword>
<evidence type="ECO:0000256" key="1">
    <source>
        <dbReference type="SAM" id="Phobius"/>
    </source>
</evidence>
<protein>
    <submittedName>
        <fullName evidence="2">Uncharacterized protein</fullName>
    </submittedName>
</protein>
<evidence type="ECO:0000313" key="2">
    <source>
        <dbReference type="EMBL" id="AGM11541.1"/>
    </source>
</evidence>
<feature type="transmembrane region" description="Helical" evidence="1">
    <location>
        <begin position="95"/>
        <end position="120"/>
    </location>
</feature>
<accession>R4TGY6</accession>
<dbReference type="EMBL" id="KC292026">
    <property type="protein sequence ID" value="AGM11541.1"/>
    <property type="molecule type" value="Genomic_DNA"/>
</dbReference>
<keyword evidence="1" id="KW-0812">Transmembrane</keyword>
<feature type="transmembrane region" description="Helical" evidence="1">
    <location>
        <begin position="35"/>
        <end position="52"/>
    </location>
</feature>
<dbReference type="KEGG" id="vg:16194093"/>
<evidence type="ECO:0000313" key="3">
    <source>
        <dbReference type="Proteomes" id="UP000202786"/>
    </source>
</evidence>
<organism evidence="2 3">
    <name type="scientific">Halogranum tailed virus 1</name>
    <dbReference type="NCBI Taxonomy" id="1273749"/>
    <lineage>
        <taxon>Viruses</taxon>
        <taxon>Duplodnaviria</taxon>
        <taxon>Heunggongvirae</taxon>
        <taxon>Uroviricota</taxon>
        <taxon>Caudoviricetes</taxon>
        <taxon>Thumleimavirales</taxon>
        <taxon>Halomagnusviridae</taxon>
        <taxon>Hagravirus</taxon>
        <taxon>Hagravirus capitaneum</taxon>
        <taxon>Hagravirus HGTV1</taxon>
    </lineage>
</organism>
<keyword evidence="3" id="KW-1185">Reference proteome</keyword>
<proteinExistence type="predicted"/>
<feature type="transmembrane region" description="Helical" evidence="1">
    <location>
        <begin position="126"/>
        <end position="147"/>
    </location>
</feature>
<sequence>MSQEEYPSWRKALFGQDTVANIRCAVKYAVWHTGYLLLTLVGLLLLGVAYVVKGIGRLIPGDAIGRGAGRLADAIFRPIEIAVDKYQNSSTAKRLAEYGAMLVLGLAFLAAVGLIVWHIWMYPMVALQVAGFIVGLAVVAFVTLYVIGYIREETNAGENVSRGIQGAKERAVDTPGVRRIYGECPVAFEIEPRWFEAIDERMEKLMNE</sequence>
<dbReference type="RefSeq" id="YP_008059419.1">
    <property type="nucleotide sequence ID" value="NC_021328.1"/>
</dbReference>
<dbReference type="Proteomes" id="UP000202786">
    <property type="component" value="Segment"/>
</dbReference>